<accession>G2G5Z4</accession>
<organism evidence="1 2">
    <name type="scientific">Streptomyces zinciresistens K42</name>
    <dbReference type="NCBI Taxonomy" id="700597"/>
    <lineage>
        <taxon>Bacteria</taxon>
        <taxon>Bacillati</taxon>
        <taxon>Actinomycetota</taxon>
        <taxon>Actinomycetes</taxon>
        <taxon>Kitasatosporales</taxon>
        <taxon>Streptomycetaceae</taxon>
        <taxon>Streptomyces</taxon>
    </lineage>
</organism>
<comment type="caution">
    <text evidence="1">The sequence shown here is derived from an EMBL/GenBank/DDBJ whole genome shotgun (WGS) entry which is preliminary data.</text>
</comment>
<sequence>MGRTAGAVALYGLSVAILVAVARSGTPLPQG</sequence>
<evidence type="ECO:0000313" key="2">
    <source>
        <dbReference type="Proteomes" id="UP000004217"/>
    </source>
</evidence>
<name>G2G5Z4_9ACTN</name>
<evidence type="ECO:0000313" key="1">
    <source>
        <dbReference type="EMBL" id="EGX61083.1"/>
    </source>
</evidence>
<dbReference type="EMBL" id="AGBF01000007">
    <property type="protein sequence ID" value="EGX61083.1"/>
    <property type="molecule type" value="Genomic_DNA"/>
</dbReference>
<dbReference type="AlphaFoldDB" id="G2G5Z4"/>
<proteinExistence type="predicted"/>
<gene>
    <name evidence="1" type="ORF">SZN_04501</name>
</gene>
<dbReference type="Proteomes" id="UP000004217">
    <property type="component" value="Unassembled WGS sequence"/>
</dbReference>
<reference evidence="1 2" key="1">
    <citation type="submission" date="2011-08" db="EMBL/GenBank/DDBJ databases">
        <authorList>
            <person name="Lin Y."/>
            <person name="Hao X."/>
            <person name="Johnstone L."/>
            <person name="Miller S.J."/>
            <person name="Wei G."/>
            <person name="Rensing C."/>
        </authorList>
    </citation>
    <scope>NUCLEOTIDE SEQUENCE [LARGE SCALE GENOMIC DNA]</scope>
    <source>
        <strain evidence="1 2">K42</strain>
    </source>
</reference>
<protein>
    <submittedName>
        <fullName evidence="1">Uncharacterized protein</fullName>
    </submittedName>
</protein>
<keyword evidence="2" id="KW-1185">Reference proteome</keyword>